<keyword evidence="2" id="KW-1185">Reference proteome</keyword>
<reference evidence="1 2" key="1">
    <citation type="submission" date="2014-11" db="EMBL/GenBank/DDBJ databases">
        <authorList>
            <person name="Wibberg Daniel"/>
        </authorList>
    </citation>
    <scope>NUCLEOTIDE SEQUENCE [LARGE SCALE GENOMIC DNA]</scope>
    <source>
        <strain evidence="1">Rhizoctonia solani AG1-IB 7/3/14</strain>
    </source>
</reference>
<accession>A0A0B7G6B6</accession>
<dbReference type="InterPro" id="IPR036397">
    <property type="entry name" value="RNaseH_sf"/>
</dbReference>
<dbReference type="EMBL" id="LN679195">
    <property type="protein sequence ID" value="CEL64037.1"/>
    <property type="molecule type" value="Genomic_DNA"/>
</dbReference>
<dbReference type="GO" id="GO:0003676">
    <property type="term" value="F:nucleic acid binding"/>
    <property type="evidence" value="ECO:0007669"/>
    <property type="project" value="InterPro"/>
</dbReference>
<organism evidence="1 2">
    <name type="scientific">Thanatephorus cucumeris (strain AG1-IB / isolate 7/3/14)</name>
    <name type="common">Lettuce bottom rot fungus</name>
    <name type="synonym">Rhizoctonia solani</name>
    <dbReference type="NCBI Taxonomy" id="1108050"/>
    <lineage>
        <taxon>Eukaryota</taxon>
        <taxon>Fungi</taxon>
        <taxon>Dikarya</taxon>
        <taxon>Basidiomycota</taxon>
        <taxon>Agaricomycotina</taxon>
        <taxon>Agaricomycetes</taxon>
        <taxon>Cantharellales</taxon>
        <taxon>Ceratobasidiaceae</taxon>
        <taxon>Rhizoctonia</taxon>
        <taxon>Rhizoctonia solani AG-1</taxon>
    </lineage>
</organism>
<sequence>MSIVKEQYPNEDHVFVFANTTIHTKLPESLPNVGKMTLSPSQKVGGEEIGPSGKKIKIKHAPAILPDGTTQQLYHPSSHSIEKLQGTFKGMATILEEQGIPNTRKLKLVCASTNKNKQGCPPSSTDCYARRAMMNQPDILAQKSIIQTLAEAKGFLVLYLPEYHCKLNPIEQCRGAAKRVYRDSPFSSLEANLKRNMLNSLESVKLGSIRRSAARSQRFVHAYRKGLSGSQATWATKQFHGHRIIPLALLERFDGSD</sequence>
<dbReference type="AlphaFoldDB" id="A0A0B7G6B6"/>
<dbReference type="PANTHER" id="PTHR35871:SF1">
    <property type="entry name" value="CXC1-LIKE CYSTEINE CLUSTER ASSOCIATED WITH KDZ TRANSPOSASES DOMAIN-CONTAINING PROTEIN"/>
    <property type="match status" value="1"/>
</dbReference>
<dbReference type="PANTHER" id="PTHR35871">
    <property type="entry name" value="EXPRESSED PROTEIN"/>
    <property type="match status" value="1"/>
</dbReference>
<dbReference type="Gene3D" id="3.30.420.10">
    <property type="entry name" value="Ribonuclease H-like superfamily/Ribonuclease H"/>
    <property type="match status" value="1"/>
</dbReference>
<proteinExistence type="predicted"/>
<dbReference type="Proteomes" id="UP000059188">
    <property type="component" value="Unassembled WGS sequence"/>
</dbReference>
<dbReference type="OrthoDB" id="6511194at2759"/>
<evidence type="ECO:0000313" key="1">
    <source>
        <dbReference type="EMBL" id="CEL64037.1"/>
    </source>
</evidence>
<protein>
    <submittedName>
        <fullName evidence="1">Uncharacterized protein</fullName>
    </submittedName>
</protein>
<gene>
    <name evidence="1" type="ORF">RSOLAG1IB_11021</name>
</gene>
<evidence type="ECO:0000313" key="2">
    <source>
        <dbReference type="Proteomes" id="UP000059188"/>
    </source>
</evidence>
<dbReference type="STRING" id="1108050.A0A0B7G6B6"/>
<name>A0A0B7G6B6_THACB</name>